<dbReference type="EMBL" id="LR216287">
    <property type="protein sequence ID" value="VFJ14497.1"/>
    <property type="molecule type" value="Genomic_DNA"/>
</dbReference>
<evidence type="ECO:0000256" key="5">
    <source>
        <dbReference type="SAM" id="Phobius"/>
    </source>
</evidence>
<evidence type="ECO:0000313" key="7">
    <source>
        <dbReference type="Proteomes" id="UP000294299"/>
    </source>
</evidence>
<keyword evidence="2 5" id="KW-0812">Transmembrane</keyword>
<proteinExistence type="predicted"/>
<name>A0A484IEE0_9ARCH</name>
<dbReference type="InterPro" id="IPR022324">
    <property type="entry name" value="Bacilysin_exporter_BacE_put"/>
</dbReference>
<dbReference type="PANTHER" id="PTHR10361:SF28">
    <property type="entry name" value="P3 PROTEIN-RELATED"/>
    <property type="match status" value="1"/>
</dbReference>
<evidence type="ECO:0000256" key="1">
    <source>
        <dbReference type="ARBA" id="ARBA00004141"/>
    </source>
</evidence>
<feature type="transmembrane region" description="Helical" evidence="5">
    <location>
        <begin position="111"/>
        <end position="134"/>
    </location>
</feature>
<dbReference type="KEGG" id="nfn:NFRAN_2175"/>
<dbReference type="PRINTS" id="PR01988">
    <property type="entry name" value="EXPORTERBACE"/>
</dbReference>
<dbReference type="InterPro" id="IPR002657">
    <property type="entry name" value="BilAc:Na_symport/Acr3"/>
</dbReference>
<evidence type="ECO:0000256" key="3">
    <source>
        <dbReference type="ARBA" id="ARBA00022989"/>
    </source>
</evidence>
<keyword evidence="7" id="KW-1185">Reference proteome</keyword>
<dbReference type="AlphaFoldDB" id="A0A484IEE0"/>
<reference evidence="6 7" key="1">
    <citation type="submission" date="2019-02" db="EMBL/GenBank/DDBJ databases">
        <authorList>
            <person name="Lehtovirta-Morley E L."/>
        </authorList>
    </citation>
    <scope>NUCLEOTIDE SEQUENCE [LARGE SCALE GENOMIC DNA]</scope>
    <source>
        <strain evidence="6">NFRAN1</strain>
    </source>
</reference>
<feature type="transmembrane region" description="Helical" evidence="5">
    <location>
        <begin position="205"/>
        <end position="224"/>
    </location>
</feature>
<feature type="transmembrane region" description="Helical" evidence="5">
    <location>
        <begin position="55"/>
        <end position="75"/>
    </location>
</feature>
<comment type="subcellular location">
    <subcellularLocation>
        <location evidence="1">Membrane</location>
        <topology evidence="1">Multi-pass membrane protein</topology>
    </subcellularLocation>
</comment>
<dbReference type="Proteomes" id="UP000294299">
    <property type="component" value="Chromosome NFRAN"/>
</dbReference>
<gene>
    <name evidence="6" type="ORF">NFRAN_2175</name>
</gene>
<dbReference type="Gene3D" id="1.20.1530.20">
    <property type="match status" value="1"/>
</dbReference>
<feature type="transmembrane region" description="Helical" evidence="5">
    <location>
        <begin position="302"/>
        <end position="322"/>
    </location>
</feature>
<dbReference type="InterPro" id="IPR004710">
    <property type="entry name" value="Bilac:Na_transpt"/>
</dbReference>
<feature type="transmembrane region" description="Helical" evidence="5">
    <location>
        <begin position="267"/>
        <end position="290"/>
    </location>
</feature>
<sequence length="352" mass="39244">MQVHAQIISFQIFHYLFSTNDTVKYITNEEKRARKVSKSKAEPHSQTPNLEKDDLILLIAIAISTVTGILVPSFGIIFEPYLLVLLGSLLFLNLIKMDLQQLGLQFKRPIPIILFTVIKLLAIPLLLFAVTNIIYPSLAIPVLLLSGISTGLGAPFVINVFEKSHQLPLVVGMIISSSIVVPLVLPSLVYLLVDVEKFHIPLLDMIILLAEALFLPLFAGWLVKGKAPKLAKKIEVSSFIPSVILISFMNLGIYAKFSNYFISEYSFVITMIVTAFALFFVYGFIGYFTSYIIGKKDKSSRVAAFVIMSYVNNTLVVVFASQFFGTEVAALAAFYNLAYYGLMVPLKKLFFE</sequence>
<evidence type="ECO:0000256" key="4">
    <source>
        <dbReference type="ARBA" id="ARBA00023136"/>
    </source>
</evidence>
<evidence type="ECO:0000256" key="2">
    <source>
        <dbReference type="ARBA" id="ARBA00022692"/>
    </source>
</evidence>
<keyword evidence="3 5" id="KW-1133">Transmembrane helix</keyword>
<feature type="transmembrane region" description="Helical" evidence="5">
    <location>
        <begin position="328"/>
        <end position="346"/>
    </location>
</feature>
<evidence type="ECO:0000313" key="6">
    <source>
        <dbReference type="EMBL" id="VFJ14497.1"/>
    </source>
</evidence>
<feature type="transmembrane region" description="Helical" evidence="5">
    <location>
        <begin position="140"/>
        <end position="161"/>
    </location>
</feature>
<accession>A0A484IEE0</accession>
<dbReference type="GO" id="GO:0016020">
    <property type="term" value="C:membrane"/>
    <property type="evidence" value="ECO:0007669"/>
    <property type="project" value="UniProtKB-SubCell"/>
</dbReference>
<dbReference type="Pfam" id="PF01758">
    <property type="entry name" value="SBF"/>
    <property type="match status" value="1"/>
</dbReference>
<feature type="transmembrane region" description="Helical" evidence="5">
    <location>
        <begin position="81"/>
        <end position="99"/>
    </location>
</feature>
<feature type="transmembrane region" description="Helical" evidence="5">
    <location>
        <begin position="236"/>
        <end position="255"/>
    </location>
</feature>
<evidence type="ECO:0008006" key="8">
    <source>
        <dbReference type="Google" id="ProtNLM"/>
    </source>
</evidence>
<feature type="transmembrane region" description="Helical" evidence="5">
    <location>
        <begin position="168"/>
        <end position="193"/>
    </location>
</feature>
<dbReference type="InterPro" id="IPR038770">
    <property type="entry name" value="Na+/solute_symporter_sf"/>
</dbReference>
<protein>
    <recommendedName>
        <fullName evidence="8">Sodium Bile acid symporter family protein</fullName>
    </recommendedName>
</protein>
<dbReference type="PANTHER" id="PTHR10361">
    <property type="entry name" value="SODIUM-BILE ACID COTRANSPORTER"/>
    <property type="match status" value="1"/>
</dbReference>
<organism evidence="6 7">
    <name type="scientific">Candidatus Nitrosocosmicus franklandianus</name>
    <dbReference type="NCBI Taxonomy" id="1798806"/>
    <lineage>
        <taxon>Archaea</taxon>
        <taxon>Nitrososphaerota</taxon>
        <taxon>Nitrososphaeria</taxon>
        <taxon>Nitrososphaerales</taxon>
        <taxon>Nitrososphaeraceae</taxon>
        <taxon>Candidatus Nitrosocosmicus</taxon>
    </lineage>
</organism>
<keyword evidence="4 5" id="KW-0472">Membrane</keyword>